<evidence type="ECO:0000256" key="1">
    <source>
        <dbReference type="SAM" id="MobiDB-lite"/>
    </source>
</evidence>
<dbReference type="AlphaFoldDB" id="A0AAW2QHI8"/>
<accession>A0AAW2QHI8</accession>
<organism evidence="4">
    <name type="scientific">Sesamum radiatum</name>
    <name type="common">Black benniseed</name>
    <dbReference type="NCBI Taxonomy" id="300843"/>
    <lineage>
        <taxon>Eukaryota</taxon>
        <taxon>Viridiplantae</taxon>
        <taxon>Streptophyta</taxon>
        <taxon>Embryophyta</taxon>
        <taxon>Tracheophyta</taxon>
        <taxon>Spermatophyta</taxon>
        <taxon>Magnoliopsida</taxon>
        <taxon>eudicotyledons</taxon>
        <taxon>Gunneridae</taxon>
        <taxon>Pentapetalae</taxon>
        <taxon>asterids</taxon>
        <taxon>lamiids</taxon>
        <taxon>Lamiales</taxon>
        <taxon>Pedaliaceae</taxon>
        <taxon>Sesamum</taxon>
    </lineage>
</organism>
<feature type="region of interest" description="Disordered" evidence="1">
    <location>
        <begin position="1"/>
        <end position="20"/>
    </location>
</feature>
<evidence type="ECO:0000313" key="4">
    <source>
        <dbReference type="EMBL" id="KAL0367258.1"/>
    </source>
</evidence>
<evidence type="ECO:0000259" key="2">
    <source>
        <dbReference type="Pfam" id="PF14244"/>
    </source>
</evidence>
<dbReference type="Pfam" id="PF22936">
    <property type="entry name" value="Pol_BBD"/>
    <property type="match status" value="1"/>
</dbReference>
<dbReference type="PANTHER" id="PTHR37610">
    <property type="entry name" value="CCHC-TYPE DOMAIN-CONTAINING PROTEIN"/>
    <property type="match status" value="1"/>
</dbReference>
<feature type="domain" description="Retrovirus-related Pol polyprotein from transposon TNT 1-94-like beta-barrel" evidence="3">
    <location>
        <begin position="393"/>
        <end position="467"/>
    </location>
</feature>
<proteinExistence type="predicted"/>
<protein>
    <recommendedName>
        <fullName evidence="5">Retrotransposon Copia-like N-terminal domain-containing protein</fullName>
    </recommendedName>
</protein>
<reference evidence="4" key="1">
    <citation type="submission" date="2020-06" db="EMBL/GenBank/DDBJ databases">
        <authorList>
            <person name="Li T."/>
            <person name="Hu X."/>
            <person name="Zhang T."/>
            <person name="Song X."/>
            <person name="Zhang H."/>
            <person name="Dai N."/>
            <person name="Sheng W."/>
            <person name="Hou X."/>
            <person name="Wei L."/>
        </authorList>
    </citation>
    <scope>NUCLEOTIDE SEQUENCE</scope>
    <source>
        <strain evidence="4">G02</strain>
        <tissue evidence="4">Leaf</tissue>
    </source>
</reference>
<dbReference type="PANTHER" id="PTHR37610:SF40">
    <property type="entry name" value="OS01G0909600 PROTEIN"/>
    <property type="match status" value="1"/>
</dbReference>
<comment type="caution">
    <text evidence="4">The sequence shown here is derived from an EMBL/GenBank/DDBJ whole genome shotgun (WGS) entry which is preliminary data.</text>
</comment>
<dbReference type="Pfam" id="PF14244">
    <property type="entry name" value="Retrotran_gag_3"/>
    <property type="match status" value="1"/>
</dbReference>
<dbReference type="InterPro" id="IPR029472">
    <property type="entry name" value="Copia-like_N"/>
</dbReference>
<dbReference type="InterPro" id="IPR054722">
    <property type="entry name" value="PolX-like_BBD"/>
</dbReference>
<feature type="domain" description="Retrotransposon Copia-like N-terminal" evidence="2">
    <location>
        <begin position="34"/>
        <end position="81"/>
    </location>
</feature>
<name>A0AAW2QHI8_SESRA</name>
<evidence type="ECO:0008006" key="5">
    <source>
        <dbReference type="Google" id="ProtNLM"/>
    </source>
</evidence>
<evidence type="ECO:0000259" key="3">
    <source>
        <dbReference type="Pfam" id="PF22936"/>
    </source>
</evidence>
<gene>
    <name evidence="4" type="ORF">Sradi_3615900</name>
</gene>
<reference evidence="4" key="2">
    <citation type="journal article" date="2024" name="Plant">
        <title>Genomic evolution and insights into agronomic trait innovations of Sesamum species.</title>
        <authorList>
            <person name="Miao H."/>
            <person name="Wang L."/>
            <person name="Qu L."/>
            <person name="Liu H."/>
            <person name="Sun Y."/>
            <person name="Le M."/>
            <person name="Wang Q."/>
            <person name="Wei S."/>
            <person name="Zheng Y."/>
            <person name="Lin W."/>
            <person name="Duan Y."/>
            <person name="Cao H."/>
            <person name="Xiong S."/>
            <person name="Wang X."/>
            <person name="Wei L."/>
            <person name="Li C."/>
            <person name="Ma Q."/>
            <person name="Ju M."/>
            <person name="Zhao R."/>
            <person name="Li G."/>
            <person name="Mu C."/>
            <person name="Tian Q."/>
            <person name="Mei H."/>
            <person name="Zhang T."/>
            <person name="Gao T."/>
            <person name="Zhang H."/>
        </authorList>
    </citation>
    <scope>NUCLEOTIDE SEQUENCE</scope>
    <source>
        <strain evidence="4">G02</strain>
    </source>
</reference>
<dbReference type="EMBL" id="JACGWJ010000015">
    <property type="protein sequence ID" value="KAL0367258.1"/>
    <property type="molecule type" value="Genomic_DNA"/>
</dbReference>
<sequence>MTDMATTERTSRQTDDEINQPEITQLQKDALYIHPSEHSSLVLSSSPLDGTNFLTWSRAIYVSLGTKMKLGFIDGTFPRPPIGSATFEQWRRVDLMVTSWIWNSISKEIVEAFMYVASSRELWLELQGRYGRSNGPMVYQIQREISLVSQRDLSLTAYVTKVKKLWNELACLAPTPKCTCGRCTCGINKAITDRNESSQLIQFLMGLHDSFDSERSQILMQDPLPDLERAFSMVFAVEKQRAVHVDMAESSSHMACQLAFKENRKEGADKIIHKKKPYVDKKNLFCTHCRKTGHAQDTCFQLHGVPEWFKSLSHKKRRGDTSRPFAANIDEKSVTTGTTTTPTMAELMTNLINLMQKGNLPSDPITNYANYAHYDEEFAGKVSNLTKIDLSCWIIDSGATNHICANITFFKSYSKPLHPQFIHLPDGSKKAVLYTGNVQLNDTITLDHVLFIPDFSVNLLSVSQLSKSRPYQFLFSQHDCVLQDLVTKASLLVGTLFKKLYVFKHCSTSSPSVL</sequence>